<dbReference type="GO" id="GO:0000724">
    <property type="term" value="P:double-strand break repair via homologous recombination"/>
    <property type="evidence" value="ECO:0007669"/>
    <property type="project" value="UniProtKB-UniRule"/>
</dbReference>
<comment type="cofactor">
    <cofactor evidence="15">
        <name>Mg(2+)</name>
        <dbReference type="ChEBI" id="CHEBI:18420"/>
    </cofactor>
    <text evidence="15">Binds 1 Mg(2+) ion per subunit.</text>
</comment>
<organism evidence="20 21">
    <name type="scientific">Acinetobacter sichuanensis</name>
    <dbReference type="NCBI Taxonomy" id="2136183"/>
    <lineage>
        <taxon>Bacteria</taxon>
        <taxon>Pseudomonadati</taxon>
        <taxon>Pseudomonadota</taxon>
        <taxon>Gammaproteobacteria</taxon>
        <taxon>Moraxellales</taxon>
        <taxon>Moraxellaceae</taxon>
        <taxon>Acinetobacter</taxon>
    </lineage>
</organism>
<dbReference type="InterPro" id="IPR011335">
    <property type="entry name" value="Restrct_endonuc-II-like"/>
</dbReference>
<dbReference type="InterPro" id="IPR038726">
    <property type="entry name" value="PDDEXK_AddAB-type"/>
</dbReference>
<keyword evidence="1 15" id="KW-0540">Nuclease</keyword>
<evidence type="ECO:0000256" key="15">
    <source>
        <dbReference type="HAMAP-Rule" id="MF_01485"/>
    </source>
</evidence>
<evidence type="ECO:0000256" key="7">
    <source>
        <dbReference type="ARBA" id="ARBA00022839"/>
    </source>
</evidence>
<evidence type="ECO:0000256" key="8">
    <source>
        <dbReference type="ARBA" id="ARBA00022840"/>
    </source>
</evidence>
<evidence type="ECO:0000313" key="19">
    <source>
        <dbReference type="EMBL" id="MFC2996978.1"/>
    </source>
</evidence>
<keyword evidence="10 15" id="KW-0238">DNA-binding</keyword>
<evidence type="ECO:0000256" key="5">
    <source>
        <dbReference type="ARBA" id="ARBA00022801"/>
    </source>
</evidence>
<comment type="catalytic activity">
    <reaction evidence="13 15">
        <text>Couples ATP hydrolysis with the unwinding of duplex DNA by translocating in the 3'-5' direction.</text>
        <dbReference type="EC" id="5.6.2.4"/>
    </reaction>
</comment>
<dbReference type="GO" id="GO:0003677">
    <property type="term" value="F:DNA binding"/>
    <property type="evidence" value="ECO:0007669"/>
    <property type="project" value="UniProtKB-UniRule"/>
</dbReference>
<evidence type="ECO:0000256" key="13">
    <source>
        <dbReference type="ARBA" id="ARBA00034617"/>
    </source>
</evidence>
<dbReference type="Gene3D" id="1.10.486.10">
    <property type="entry name" value="PCRA, domain 4"/>
    <property type="match status" value="1"/>
</dbReference>
<comment type="function">
    <text evidence="15">A helicase/nuclease that prepares dsDNA breaks (DSB) for recombinational DNA repair. Binds to DSBs and unwinds DNA via a highly rapid and processive ATP-dependent bidirectional helicase activity. Unwinds dsDNA until it encounters a Chi (crossover hotspot instigator) sequence from the 3' direction. Cuts ssDNA a few nucleotides 3' to the Chi site. The properties and activities of the enzyme are changed at Chi. The Chi-altered holoenzyme produces a long 3'-ssDNA overhang and facilitates RecA-binding to the ssDNA for homologous DNA recombination and repair. Holoenzyme degrades any linearized DNA that is unable to undergo homologous recombination. In the holoenzyme this subunit contributes ATPase, 3'-5' helicase, exonuclease activity and loads RecA onto ssDNA.</text>
</comment>
<dbReference type="InterPro" id="IPR014017">
    <property type="entry name" value="DNA_helicase_UvrD-like_C"/>
</dbReference>
<protein>
    <recommendedName>
        <fullName evidence="15">RecBCD enzyme subunit RecB</fullName>
        <ecNumber evidence="15">3.1.11.5</ecNumber>
        <ecNumber evidence="15">5.6.2.4</ecNumber>
    </recommendedName>
    <alternativeName>
        <fullName evidence="15">DNA 3'-5' helicase subunit RecB</fullName>
    </alternativeName>
    <alternativeName>
        <fullName evidence="15">Exonuclease V subunit RecB</fullName>
        <shortName evidence="15">ExoV subunit RecB</shortName>
    </alternativeName>
    <alternativeName>
        <fullName evidence="15">Helicase/nuclease RecBCD subunit RecB</fullName>
    </alternativeName>
</protein>
<dbReference type="InterPro" id="IPR000212">
    <property type="entry name" value="DNA_helicase_UvrD/REP"/>
</dbReference>
<evidence type="ECO:0000256" key="14">
    <source>
        <dbReference type="ARBA" id="ARBA00048988"/>
    </source>
</evidence>
<dbReference type="EMBL" id="JBHRSF010000102">
    <property type="protein sequence ID" value="MFC2996978.1"/>
    <property type="molecule type" value="Genomic_DNA"/>
</dbReference>
<keyword evidence="8 15" id="KW-0067">ATP-binding</keyword>
<dbReference type="Gene3D" id="3.40.50.300">
    <property type="entry name" value="P-loop containing nucleotide triphosphate hydrolases"/>
    <property type="match status" value="2"/>
</dbReference>
<dbReference type="GO" id="GO:0009338">
    <property type="term" value="C:exodeoxyribonuclease V complex"/>
    <property type="evidence" value="ECO:0007669"/>
    <property type="project" value="TreeGrafter"/>
</dbReference>
<keyword evidence="2 15" id="KW-0479">Metal-binding</keyword>
<dbReference type="SUPFAM" id="SSF52540">
    <property type="entry name" value="P-loop containing nucleoside triphosphate hydrolases"/>
    <property type="match status" value="1"/>
</dbReference>
<evidence type="ECO:0000256" key="1">
    <source>
        <dbReference type="ARBA" id="ARBA00022722"/>
    </source>
</evidence>
<dbReference type="InterPro" id="IPR014016">
    <property type="entry name" value="UvrD-like_ATP-bd"/>
</dbReference>
<comment type="domain">
    <text evidence="15">The N-terminal DNA-binding domain is a ssDNA-dependent ATPase and has ATP-dependent 3'-5' helicase function. This domain interacts with RecC.</text>
</comment>
<dbReference type="PROSITE" id="PS51217">
    <property type="entry name" value="UVRD_HELICASE_CTER"/>
    <property type="match status" value="1"/>
</dbReference>
<evidence type="ECO:0000259" key="17">
    <source>
        <dbReference type="PROSITE" id="PS51198"/>
    </source>
</evidence>
<feature type="domain" description="UvrD-like helicase ATP-binding" evidence="17">
    <location>
        <begin position="16"/>
        <end position="499"/>
    </location>
</feature>
<reference evidence="19" key="1">
    <citation type="journal article" date="2014" name="Int. J. Syst. Evol. Microbiol.">
        <title>Complete genome of a new Firmicutes species belonging to the dominant human colonic microbiota ('Ruminococcus bicirculans') reveals two chromosomes and a selective capacity to utilize plant glucans.</title>
        <authorList>
            <consortium name="NISC Comparative Sequencing Program"/>
            <person name="Wegmann U."/>
            <person name="Louis P."/>
            <person name="Goesmann A."/>
            <person name="Henrissat B."/>
            <person name="Duncan S.H."/>
            <person name="Flint H.J."/>
        </authorList>
    </citation>
    <scope>NUCLEOTIDE SEQUENCE</scope>
    <source>
        <strain evidence="19">KCTC 62575</strain>
    </source>
</reference>
<evidence type="ECO:0000256" key="3">
    <source>
        <dbReference type="ARBA" id="ARBA00022741"/>
    </source>
</evidence>
<feature type="binding site" evidence="16">
    <location>
        <begin position="37"/>
        <end position="44"/>
    </location>
    <ligand>
        <name>ATP</name>
        <dbReference type="ChEBI" id="CHEBI:30616"/>
    </ligand>
</feature>
<feature type="region of interest" description="DNA-binding and helicase activity, interacts with RecC" evidence="15">
    <location>
        <begin position="1"/>
        <end position="905"/>
    </location>
</feature>
<evidence type="ECO:0000256" key="2">
    <source>
        <dbReference type="ARBA" id="ARBA00022723"/>
    </source>
</evidence>
<evidence type="ECO:0000256" key="9">
    <source>
        <dbReference type="ARBA" id="ARBA00022842"/>
    </source>
</evidence>
<name>A0A371YMJ4_9GAMM</name>
<proteinExistence type="inferred from homology"/>
<feature type="binding site" evidence="15">
    <location>
        <position position="1151"/>
    </location>
    <ligand>
        <name>Mg(2+)</name>
        <dbReference type="ChEBI" id="CHEBI:18420"/>
    </ligand>
</feature>
<dbReference type="SUPFAM" id="SSF52980">
    <property type="entry name" value="Restriction endonuclease-like"/>
    <property type="match status" value="1"/>
</dbReference>
<sequence length="1254" mass="144280">MILDETIPQAAKAKHPSAVSTQPIADMQFSGLHWIEASAGTGKTYTLSSLMVRIFLEKYLPNQVIATTFTRKAAAELKTRIRGRLQETYQYFDACRDLTEQQVLAKAKQESDPLFAKVLTVFATQVAYACERLKLVIDQLDELFVGTLDSFSQKLLREFAFESGKIERAEITDDAKSYSYQLIHDVLREWIQQQPQNIIDYLILNKKLKSQDAYIAVVENSLNFSSAKLQEIQPPVLDLSQFDTEIQTLLTLDLTQAATLADFYLADGQHNKIIAKKWRDQGKMQSLLTEDLAHLVEEIRKQGAYCLFAPRQAHTLKALSDLTTKKVLNKCSEEVLTSFEQNTFLQALKHFVEAFWQLGEGLDLLDSYLQYHLASEVKKRLPQVLQQKGETTFAQQIRTLAEALQGEQGQRFASFIHARYPLILVDEFQDTNQDQDDMLAQIWRHSSRVNHGCMIMVGDRKQAIYGFRGGDMLTFLKAHQDVFGKDGHAYHLIHNHRSVQPLVEVVDALFQRQADFGEEVIYTPVQAGERPHPALIDQDQVNPTPLRWMQLEDKNSEAEQVAWKIRELLNQGVQGTLYFVEQAANRAMDENDIAVLSKNHADLDKVQSALEFLGIRTNRPAKKSVFEGALAQDVAAVLTAIMHPYDEAKIKRALLSRLLGFDLKKLIALEQHAEGLSTYIEQFDFIREMWLKQGFLSAWQYALTKFDIWTNLVAKQSRDNERVVVNLRHLTELLSQHSERYQGAQNLYHWYLKQLTDPMQREWELERKLSNDAGVQLMTIHQSKGLEFKCVFLLGADKDFREPNKSLNFSTQDTLNHTTGQMEQQRVVAVNDKNILKPEAIQQHDARALAEHHRLWYVALTRASYRVYAMMQDNDGKSTTGLAFWRGHPVQAFQHEGCAIEPLISQRPVQLKTQHIDTTLRLDAATLPKKRFYSRTKTSFSALAQHLTRQQIQDALAVAEPSSAGAEDEIYLPIKNKSMMPTTAPIAWIKENFPMGTTAGTFLHKVFEHLDFQDQRLWHVEIRRCFINEDKTLKESLTEKYLSAFPEKQELDVRTVENEIIDLIQEWLSEVLDTPILNHFKLNQLSKSQRLAEFPFHLALSDRVFTIQRIHSLFEEYAITMPEFKEAFSARYLKGEIDLVFYDGQKFHIADYKSNYLGADQQQYNVQAIQESMSYASYWLQAALYLVGLHRYLSVKLENYQIDQHLGGASYLYLRGMNGQTEQGYYYWRPDSEFILRLDAILGYFSEDKLSTIA</sequence>
<feature type="binding site" evidence="15">
    <location>
        <position position="1004"/>
    </location>
    <ligand>
        <name>Mg(2+)</name>
        <dbReference type="ChEBI" id="CHEBI:18420"/>
    </ligand>
</feature>
<dbReference type="GO" id="GO:0000287">
    <property type="term" value="F:magnesium ion binding"/>
    <property type="evidence" value="ECO:0007669"/>
    <property type="project" value="UniProtKB-UniRule"/>
</dbReference>
<dbReference type="EC" id="3.1.11.5" evidence="15"/>
<feature type="region of interest" description="Nuclease activity, interacts with RecD and RecA" evidence="15">
    <location>
        <begin position="934"/>
        <end position="1254"/>
    </location>
</feature>
<dbReference type="Gene3D" id="3.90.320.10">
    <property type="match status" value="1"/>
</dbReference>
<comment type="miscellaneous">
    <text evidence="15">In the RecBCD complex, RecB has a slow 3'-5' helicase, an exonuclease activity and loads RecA onto ssDNA, RecD has a fast 5'-3' helicase activity, while RecC stimulates the ATPase and processivity of the RecB helicase and contributes to recognition of the Chi site.</text>
</comment>
<dbReference type="PANTHER" id="PTHR11070:SF23">
    <property type="entry name" value="RECBCD ENZYME SUBUNIT RECB"/>
    <property type="match status" value="1"/>
</dbReference>
<evidence type="ECO:0000256" key="16">
    <source>
        <dbReference type="PROSITE-ProRule" id="PRU00560"/>
    </source>
</evidence>
<comment type="catalytic activity">
    <reaction evidence="14 15">
        <text>ATP + H2O = ADP + phosphate + H(+)</text>
        <dbReference type="Rhea" id="RHEA:13065"/>
        <dbReference type="ChEBI" id="CHEBI:15377"/>
        <dbReference type="ChEBI" id="CHEBI:15378"/>
        <dbReference type="ChEBI" id="CHEBI:30616"/>
        <dbReference type="ChEBI" id="CHEBI:43474"/>
        <dbReference type="ChEBI" id="CHEBI:456216"/>
        <dbReference type="EC" id="5.6.2.4"/>
    </reaction>
</comment>
<reference evidence="19" key="4">
    <citation type="submission" date="2024-09" db="EMBL/GenBank/DDBJ databases">
        <authorList>
            <person name="Sun Q."/>
            <person name="Mori K."/>
        </authorList>
    </citation>
    <scope>NUCLEOTIDE SEQUENCE</scope>
    <source>
        <strain evidence="19">KCTC 62575</strain>
    </source>
</reference>
<dbReference type="InterPro" id="IPR027417">
    <property type="entry name" value="P-loop_NTPase"/>
</dbReference>
<feature type="binding site" evidence="15">
    <location>
        <position position="1138"/>
    </location>
    <ligand>
        <name>Mg(2+)</name>
        <dbReference type="ChEBI" id="CHEBI:18420"/>
    </ligand>
</feature>
<dbReference type="Pfam" id="PF00580">
    <property type="entry name" value="UvrD-helicase"/>
    <property type="match status" value="1"/>
</dbReference>
<comment type="caution">
    <text evidence="20">The sequence shown here is derived from an EMBL/GenBank/DDBJ whole genome shotgun (WGS) entry which is preliminary data.</text>
</comment>
<dbReference type="OrthoDB" id="9810135at2"/>
<keyword evidence="4 15" id="KW-0227">DNA damage</keyword>
<dbReference type="GO" id="GO:0005829">
    <property type="term" value="C:cytosol"/>
    <property type="evidence" value="ECO:0007669"/>
    <property type="project" value="TreeGrafter"/>
</dbReference>
<keyword evidence="3 15" id="KW-0547">Nucleotide-binding</keyword>
<reference evidence="22" key="3">
    <citation type="journal article" date="2019" name="Int. J. Syst. Evol. Microbiol.">
        <title>The Global Catalogue of Microorganisms (GCM) 10K type strain sequencing project: providing services to taxonomists for standard genome sequencing and annotation.</title>
        <authorList>
            <consortium name="The Broad Institute Genomics Platform"/>
            <consortium name="The Broad Institute Genome Sequencing Center for Infectious Disease"/>
            <person name="Wu L."/>
            <person name="Ma J."/>
        </authorList>
    </citation>
    <scope>NUCLEOTIDE SEQUENCE [LARGE SCALE GENOMIC DNA]</scope>
    <source>
        <strain evidence="22">KCTC 62575</strain>
    </source>
</reference>
<keyword evidence="11 15" id="KW-0234">DNA repair</keyword>
<dbReference type="Proteomes" id="UP001595455">
    <property type="component" value="Unassembled WGS sequence"/>
</dbReference>
<dbReference type="RefSeq" id="WP_107009233.1">
    <property type="nucleotide sequence ID" value="NZ_JBHRSF010000102.1"/>
</dbReference>
<comment type="subunit">
    <text evidence="15">Heterotrimer of RecB, RecC and RecD. All subunits contribute to DNA-binding. Interacts with RecA.</text>
</comment>
<evidence type="ECO:0000313" key="20">
    <source>
        <dbReference type="EMBL" id="RFC82681.1"/>
    </source>
</evidence>
<keyword evidence="7 15" id="KW-0269">Exonuclease</keyword>
<comment type="similarity">
    <text evidence="15">Belongs to the helicase family. UvrD subfamily.</text>
</comment>
<dbReference type="CDD" id="cd22352">
    <property type="entry name" value="RecB_C-like"/>
    <property type="match status" value="1"/>
</dbReference>
<evidence type="ECO:0000256" key="10">
    <source>
        <dbReference type="ARBA" id="ARBA00023125"/>
    </source>
</evidence>
<evidence type="ECO:0000313" key="22">
    <source>
        <dbReference type="Proteomes" id="UP001595455"/>
    </source>
</evidence>
<feature type="domain" description="UvrD-like helicase C-terminal" evidence="18">
    <location>
        <begin position="500"/>
        <end position="785"/>
    </location>
</feature>
<dbReference type="InterPro" id="IPR011604">
    <property type="entry name" value="PDDEXK-like_dom_sf"/>
</dbReference>
<evidence type="ECO:0000256" key="12">
    <source>
        <dbReference type="ARBA" id="ARBA00023235"/>
    </source>
</evidence>
<dbReference type="PROSITE" id="PS51198">
    <property type="entry name" value="UVRD_HELICASE_ATP_BIND"/>
    <property type="match status" value="1"/>
</dbReference>
<dbReference type="Pfam" id="PF13361">
    <property type="entry name" value="UvrD_C"/>
    <property type="match status" value="1"/>
</dbReference>
<dbReference type="Proteomes" id="UP000240957">
    <property type="component" value="Unassembled WGS sequence"/>
</dbReference>
<evidence type="ECO:0000259" key="18">
    <source>
        <dbReference type="PROSITE" id="PS51217"/>
    </source>
</evidence>
<keyword evidence="6 15" id="KW-0347">Helicase</keyword>
<dbReference type="Gene3D" id="1.10.3170.10">
    <property type="entry name" value="Recbcd, chain B, domain 2"/>
    <property type="match status" value="1"/>
</dbReference>
<dbReference type="GO" id="GO:0043138">
    <property type="term" value="F:3'-5' DNA helicase activity"/>
    <property type="evidence" value="ECO:0007669"/>
    <property type="project" value="UniProtKB-UniRule"/>
</dbReference>
<evidence type="ECO:0000256" key="11">
    <source>
        <dbReference type="ARBA" id="ARBA00023204"/>
    </source>
</evidence>
<dbReference type="Pfam" id="PF12705">
    <property type="entry name" value="PDDEXK_1"/>
    <property type="match status" value="1"/>
</dbReference>
<feature type="active site" description="For nuclease activity" evidence="15">
    <location>
        <position position="1151"/>
    </location>
</feature>
<accession>A0A371YMJ4</accession>
<dbReference type="GO" id="GO:0005524">
    <property type="term" value="F:ATP binding"/>
    <property type="evidence" value="ECO:0007669"/>
    <property type="project" value="UniProtKB-UniRule"/>
</dbReference>
<evidence type="ECO:0000313" key="21">
    <source>
        <dbReference type="Proteomes" id="UP000240957"/>
    </source>
</evidence>
<keyword evidence="5 15" id="KW-0378">Hydrolase</keyword>
<keyword evidence="22" id="KW-1185">Reference proteome</keyword>
<dbReference type="PANTHER" id="PTHR11070">
    <property type="entry name" value="UVRD / RECB / PCRA DNA HELICASE FAMILY MEMBER"/>
    <property type="match status" value="1"/>
</dbReference>
<dbReference type="AlphaFoldDB" id="A0A371YMJ4"/>
<dbReference type="HAMAP" id="MF_01485">
    <property type="entry name" value="RecB"/>
    <property type="match status" value="1"/>
</dbReference>
<dbReference type="EC" id="5.6.2.4" evidence="15"/>
<gene>
    <name evidence="15" type="primary">recB</name>
    <name evidence="19" type="ORF">ACFODO_17330</name>
    <name evidence="20" type="ORF">C9E89_015355</name>
</gene>
<dbReference type="InterPro" id="IPR004586">
    <property type="entry name" value="RecB"/>
</dbReference>
<evidence type="ECO:0000256" key="4">
    <source>
        <dbReference type="ARBA" id="ARBA00022763"/>
    </source>
</evidence>
<evidence type="ECO:0000256" key="6">
    <source>
        <dbReference type="ARBA" id="ARBA00022806"/>
    </source>
</evidence>
<comment type="domain">
    <text evidence="15">The C-terminal domain has nuclease activity and interacts with RecD. It interacts with RecA, facilitating its loading onto ssDNA.</text>
</comment>
<dbReference type="EMBL" id="PYIX02000029">
    <property type="protein sequence ID" value="RFC82681.1"/>
    <property type="molecule type" value="Genomic_DNA"/>
</dbReference>
<dbReference type="GO" id="GO:0008854">
    <property type="term" value="F:exodeoxyribonuclease V activity"/>
    <property type="evidence" value="ECO:0007669"/>
    <property type="project" value="UniProtKB-EC"/>
</dbReference>
<keyword evidence="9 15" id="KW-0460">Magnesium</keyword>
<comment type="catalytic activity">
    <reaction evidence="15">
        <text>Exonucleolytic cleavage (in the presence of ATP) in either 5'- to 3'- or 3'- to 5'-direction to yield 5'-phosphooligonucleotides.</text>
        <dbReference type="EC" id="3.1.11.5"/>
    </reaction>
</comment>
<reference evidence="20 21" key="2">
    <citation type="submission" date="2018-08" db="EMBL/GenBank/DDBJ databases">
        <title>The draft genome of Acinetobacter sichuanensis strain WCHAc060041.</title>
        <authorList>
            <person name="Qin J."/>
            <person name="Feng Y."/>
            <person name="Zong Z."/>
        </authorList>
    </citation>
    <scope>NUCLEOTIDE SEQUENCE [LARGE SCALE GENOMIC DNA]</scope>
    <source>
        <strain evidence="20 21">WCHAc060041</strain>
    </source>
</reference>
<keyword evidence="12 15" id="KW-0413">Isomerase</keyword>